<keyword evidence="1" id="KW-0597">Phosphoprotein</keyword>
<reference evidence="6 7" key="1">
    <citation type="submission" date="2021-07" db="EMBL/GenBank/DDBJ databases">
        <title>complete genome sequencing of Tessaracoccus sp.J1M15.</title>
        <authorList>
            <person name="Bae J.-W."/>
            <person name="Kim D.-y."/>
        </authorList>
    </citation>
    <scope>NUCLEOTIDE SEQUENCE [LARGE SCALE GENOMIC DNA]</scope>
    <source>
        <strain evidence="6 7">J1M15</strain>
    </source>
</reference>
<proteinExistence type="predicted"/>
<dbReference type="RefSeq" id="WP_219081585.1">
    <property type="nucleotide sequence ID" value="NZ_CP079216.1"/>
</dbReference>
<keyword evidence="7" id="KW-1185">Reference proteome</keyword>
<evidence type="ECO:0000313" key="7">
    <source>
        <dbReference type="Proteomes" id="UP000824504"/>
    </source>
</evidence>
<dbReference type="EMBL" id="CP079216">
    <property type="protein sequence ID" value="QXT62571.1"/>
    <property type="molecule type" value="Genomic_DNA"/>
</dbReference>
<keyword evidence="5" id="KW-0378">Hydrolase</keyword>
<gene>
    <name evidence="6" type="ORF">KDB89_12630</name>
</gene>
<keyword evidence="4" id="KW-0547">Nucleotide-binding</keyword>
<sequence>MTRPGSAHHGRVHDWLQDLAGFGADADYLVGLGENAYLADTPEGRLLRNAGERLLIKVATVVERLPDAFKAGYPDVEWANITRMRNLVAHKYDKVNDDLMFVTLRRDIPALIKRLGLSG</sequence>
<keyword evidence="3" id="KW-0540">Nuclease</keyword>
<evidence type="ECO:0000256" key="1">
    <source>
        <dbReference type="ARBA" id="ARBA00022553"/>
    </source>
</evidence>
<dbReference type="PANTHER" id="PTHR34139:SF1">
    <property type="entry name" value="RNASE MJ1380-RELATED"/>
    <property type="match status" value="1"/>
</dbReference>
<dbReference type="PANTHER" id="PTHR34139">
    <property type="entry name" value="UPF0331 PROTEIN MJ0127"/>
    <property type="match status" value="1"/>
</dbReference>
<evidence type="ECO:0000256" key="2">
    <source>
        <dbReference type="ARBA" id="ARBA00022649"/>
    </source>
</evidence>
<dbReference type="Proteomes" id="UP000824504">
    <property type="component" value="Chromosome"/>
</dbReference>
<dbReference type="InterPro" id="IPR008201">
    <property type="entry name" value="HepT-like"/>
</dbReference>
<evidence type="ECO:0000256" key="5">
    <source>
        <dbReference type="ARBA" id="ARBA00022801"/>
    </source>
</evidence>
<evidence type="ECO:0000256" key="4">
    <source>
        <dbReference type="ARBA" id="ARBA00022741"/>
    </source>
</evidence>
<organism evidence="6 7">
    <name type="scientific">Tessaracoccus palaemonis</name>
    <dbReference type="NCBI Taxonomy" id="2829499"/>
    <lineage>
        <taxon>Bacteria</taxon>
        <taxon>Bacillati</taxon>
        <taxon>Actinomycetota</taxon>
        <taxon>Actinomycetes</taxon>
        <taxon>Propionibacteriales</taxon>
        <taxon>Propionibacteriaceae</taxon>
        <taxon>Tessaracoccus</taxon>
    </lineage>
</organism>
<dbReference type="InterPro" id="IPR051813">
    <property type="entry name" value="HepT_RNase_toxin"/>
</dbReference>
<accession>A0ABX8SGT1</accession>
<keyword evidence="2" id="KW-1277">Toxin-antitoxin system</keyword>
<evidence type="ECO:0000313" key="6">
    <source>
        <dbReference type="EMBL" id="QXT62571.1"/>
    </source>
</evidence>
<evidence type="ECO:0000256" key="3">
    <source>
        <dbReference type="ARBA" id="ARBA00022722"/>
    </source>
</evidence>
<name>A0ABX8SGT1_9ACTN</name>
<dbReference type="Pfam" id="PF01934">
    <property type="entry name" value="HepT-like"/>
    <property type="match status" value="1"/>
</dbReference>
<protein>
    <submittedName>
        <fullName evidence="6">DUF86 domain-containing protein</fullName>
    </submittedName>
</protein>